<dbReference type="PANTHER" id="PTHR13251">
    <property type="entry name" value="EPILEPSY HOLOPROSENCEPHALY CANDIDATE 1/TMEM1"/>
    <property type="match status" value="1"/>
</dbReference>
<dbReference type="AlphaFoldDB" id="A0A2G8JJV6"/>
<reference evidence="1 2" key="1">
    <citation type="journal article" date="2017" name="PLoS Biol.">
        <title>The sea cucumber genome provides insights into morphological evolution and visceral regeneration.</title>
        <authorList>
            <person name="Zhang X."/>
            <person name="Sun L."/>
            <person name="Yuan J."/>
            <person name="Sun Y."/>
            <person name="Gao Y."/>
            <person name="Zhang L."/>
            <person name="Li S."/>
            <person name="Dai H."/>
            <person name="Hamel J.F."/>
            <person name="Liu C."/>
            <person name="Yu Y."/>
            <person name="Liu S."/>
            <person name="Lin W."/>
            <person name="Guo K."/>
            <person name="Jin S."/>
            <person name="Xu P."/>
            <person name="Storey K.B."/>
            <person name="Huan P."/>
            <person name="Zhang T."/>
            <person name="Zhou Y."/>
            <person name="Zhang J."/>
            <person name="Lin C."/>
            <person name="Li X."/>
            <person name="Xing L."/>
            <person name="Huo D."/>
            <person name="Sun M."/>
            <person name="Wang L."/>
            <person name="Mercier A."/>
            <person name="Li F."/>
            <person name="Yang H."/>
            <person name="Xiang J."/>
        </authorList>
    </citation>
    <scope>NUCLEOTIDE SEQUENCE [LARGE SCALE GENOMIC DNA]</scope>
    <source>
        <strain evidence="1">Shaxun</strain>
        <tissue evidence="1">Muscle</tissue>
    </source>
</reference>
<dbReference type="GO" id="GO:0034498">
    <property type="term" value="P:early endosome to Golgi transport"/>
    <property type="evidence" value="ECO:0007669"/>
    <property type="project" value="TreeGrafter"/>
</dbReference>
<keyword evidence="2" id="KW-1185">Reference proteome</keyword>
<dbReference type="EMBL" id="MRZV01001758">
    <property type="protein sequence ID" value="PIK36032.1"/>
    <property type="molecule type" value="Genomic_DNA"/>
</dbReference>
<comment type="caution">
    <text evidence="1">The sequence shown here is derived from an EMBL/GenBank/DDBJ whole genome shotgun (WGS) entry which is preliminary data.</text>
</comment>
<evidence type="ECO:0000313" key="2">
    <source>
        <dbReference type="Proteomes" id="UP000230750"/>
    </source>
</evidence>
<accession>A0A2G8JJV6</accession>
<name>A0A2G8JJV6_STIJA</name>
<dbReference type="Proteomes" id="UP000230750">
    <property type="component" value="Unassembled WGS sequence"/>
</dbReference>
<dbReference type="PANTHER" id="PTHR13251:SF3">
    <property type="entry name" value="TRAFFICKING PROTEIN PARTICLE COMPLEX SUBUNIT 10"/>
    <property type="match status" value="1"/>
</dbReference>
<dbReference type="GO" id="GO:0006891">
    <property type="term" value="P:intra-Golgi vesicle-mediated transport"/>
    <property type="evidence" value="ECO:0007669"/>
    <property type="project" value="TreeGrafter"/>
</dbReference>
<protein>
    <submittedName>
        <fullName evidence="1">Putative trafficking protein particle complex subunit 10</fullName>
    </submittedName>
</protein>
<dbReference type="InterPro" id="IPR045126">
    <property type="entry name" value="TRAPPC10/Trs130"/>
</dbReference>
<evidence type="ECO:0000313" key="1">
    <source>
        <dbReference type="EMBL" id="PIK36032.1"/>
    </source>
</evidence>
<dbReference type="GO" id="GO:0005829">
    <property type="term" value="C:cytosol"/>
    <property type="evidence" value="ECO:0007669"/>
    <property type="project" value="GOC"/>
</dbReference>
<dbReference type="GO" id="GO:1990071">
    <property type="term" value="C:TRAPPII protein complex"/>
    <property type="evidence" value="ECO:0007669"/>
    <property type="project" value="InterPro"/>
</dbReference>
<sequence>MGDPLLEEEKKSHYSEQVTKTAKEISANFLSGDDESEVWIPFQSSFGLKGITIVDKTMSCSRNDEVRLKVELFSRLSSPVTLKTISLCFQDETPNDPGSPASSHSLTGLSLSSLERQKSQDSLDFYVVKDSSWFNQREIVPDVQAEVKTAEGTKKQIALVTCRNLSAILRRQDSSTSWGKAKGHITRDACSEAAVLNNVTLDPGRRSLEFIFKSDENGQYRANQLVLELMDGVSYLLNLDTVRPMVIEVFSPEPQLTVDIPDDPHQRRFAASQILRGLYILPTEHETYAVRTEGGRCHLQFLEDVDCNKDMVYPVMVLSTIGIHLEDGGDDETINHIGQELELEVPCPWHETVTRALHFNYPFTVTHRCRTIKTKKFIQISVTNISDAIIQLSSVDLEVEDVSSEELEQIQQPAPQIVGPKQTHSFVWSLLDLSNSSCKSCLFEFSFTLRTCPSSSSGPPPEGRVQYVFGIADLKVRKHNSSLVADEG</sequence>
<proteinExistence type="predicted"/>
<organism evidence="1 2">
    <name type="scientific">Stichopus japonicus</name>
    <name type="common">Sea cucumber</name>
    <dbReference type="NCBI Taxonomy" id="307972"/>
    <lineage>
        <taxon>Eukaryota</taxon>
        <taxon>Metazoa</taxon>
        <taxon>Echinodermata</taxon>
        <taxon>Eleutherozoa</taxon>
        <taxon>Echinozoa</taxon>
        <taxon>Holothuroidea</taxon>
        <taxon>Aspidochirotacea</taxon>
        <taxon>Aspidochirotida</taxon>
        <taxon>Stichopodidae</taxon>
        <taxon>Apostichopus</taxon>
    </lineage>
</organism>
<dbReference type="STRING" id="307972.A0A2G8JJV6"/>
<gene>
    <name evidence="1" type="ORF">BSL78_27140</name>
</gene>